<keyword evidence="3" id="KW-0285">Flavoprotein</keyword>
<dbReference type="EMBL" id="JAAXLA010000002">
    <property type="protein sequence ID" value="NMH95939.1"/>
    <property type="molecule type" value="Genomic_DNA"/>
</dbReference>
<proteinExistence type="inferred from homology"/>
<dbReference type="InterPro" id="IPR009075">
    <property type="entry name" value="AcylCo_DH/oxidase_C"/>
</dbReference>
<dbReference type="InterPro" id="IPR036250">
    <property type="entry name" value="AcylCo_DH-like_C"/>
</dbReference>
<sequence>MDAVDDLVTPIREFLDRRLPPERHREALAGRDPGLLTELRELGWADLSRPEADGGLGVPLAQLRGLAELVGERLVPGPLVEQLVLPACLGLVRGNGRRNGDFRAQALADPGVTLGWRGEIGGFSLTGDRLTGTLELVRHAAQAEALVLVAEGPGGPVLVALPAGDPALTITSLRSDDPAAHYARVTVADRAVAPGEVLATGAGAAALLVRIRAWLRLFTACELAGVARRVLADSVAYAGQREQFGRPIGAFQAVKHLLAGMAQASLSLDALCAAAADDAAEAEARGDLAALEAHGWAAKAFAARSARAVAEDGLQVHGGIGFTTEYDLHHYLRRALALRSWYGDERELTPLLGARRLGRSA</sequence>
<evidence type="ECO:0000256" key="5">
    <source>
        <dbReference type="ARBA" id="ARBA00023002"/>
    </source>
</evidence>
<dbReference type="SUPFAM" id="SSF56645">
    <property type="entry name" value="Acyl-CoA dehydrogenase NM domain-like"/>
    <property type="match status" value="1"/>
</dbReference>
<keyword evidence="4" id="KW-0274">FAD</keyword>
<name>A0ABX1S4U8_9PSEU</name>
<dbReference type="Pfam" id="PF00441">
    <property type="entry name" value="Acyl-CoA_dh_1"/>
    <property type="match status" value="1"/>
</dbReference>
<keyword evidence="5" id="KW-0560">Oxidoreductase</keyword>
<dbReference type="SUPFAM" id="SSF47203">
    <property type="entry name" value="Acyl-CoA dehydrogenase C-terminal domain-like"/>
    <property type="match status" value="1"/>
</dbReference>
<comment type="similarity">
    <text evidence="2">Belongs to the acyl-CoA dehydrogenase family.</text>
</comment>
<evidence type="ECO:0000256" key="2">
    <source>
        <dbReference type="ARBA" id="ARBA00009347"/>
    </source>
</evidence>
<dbReference type="InterPro" id="IPR037069">
    <property type="entry name" value="AcylCoA_DH/ox_N_sf"/>
</dbReference>
<evidence type="ECO:0000313" key="8">
    <source>
        <dbReference type="Proteomes" id="UP000820669"/>
    </source>
</evidence>
<comment type="caution">
    <text evidence="7">The sequence shown here is derived from an EMBL/GenBank/DDBJ whole genome shotgun (WGS) entry which is preliminary data.</text>
</comment>
<dbReference type="PANTHER" id="PTHR43884:SF20">
    <property type="entry name" value="ACYL-COA DEHYDROGENASE FADE28"/>
    <property type="match status" value="1"/>
</dbReference>
<evidence type="ECO:0000256" key="1">
    <source>
        <dbReference type="ARBA" id="ARBA00001974"/>
    </source>
</evidence>
<dbReference type="Proteomes" id="UP000820669">
    <property type="component" value="Unassembled WGS sequence"/>
</dbReference>
<dbReference type="InterPro" id="IPR009100">
    <property type="entry name" value="AcylCoA_DH/oxidase_NM_dom_sf"/>
</dbReference>
<dbReference type="Gene3D" id="2.40.110.10">
    <property type="entry name" value="Butyryl-CoA Dehydrogenase, subunit A, domain 2"/>
    <property type="match status" value="1"/>
</dbReference>
<feature type="domain" description="Acyl-CoA dehydrogenase/oxidase C-terminal" evidence="6">
    <location>
        <begin position="214"/>
        <end position="345"/>
    </location>
</feature>
<keyword evidence="8" id="KW-1185">Reference proteome</keyword>
<evidence type="ECO:0000256" key="3">
    <source>
        <dbReference type="ARBA" id="ARBA00022630"/>
    </source>
</evidence>
<dbReference type="InterPro" id="IPR046373">
    <property type="entry name" value="Acyl-CoA_Oxase/DH_mid-dom_sf"/>
</dbReference>
<accession>A0ABX1S4U8</accession>
<organism evidence="7 8">
    <name type="scientific">Pseudonocardia acidicola</name>
    <dbReference type="NCBI Taxonomy" id="2724939"/>
    <lineage>
        <taxon>Bacteria</taxon>
        <taxon>Bacillati</taxon>
        <taxon>Actinomycetota</taxon>
        <taxon>Actinomycetes</taxon>
        <taxon>Pseudonocardiales</taxon>
        <taxon>Pseudonocardiaceae</taxon>
        <taxon>Pseudonocardia</taxon>
    </lineage>
</organism>
<evidence type="ECO:0000259" key="6">
    <source>
        <dbReference type="Pfam" id="PF00441"/>
    </source>
</evidence>
<reference evidence="7 8" key="1">
    <citation type="submission" date="2020-04" db="EMBL/GenBank/DDBJ databases">
        <authorList>
            <person name="Klaysubun C."/>
            <person name="Duangmal K."/>
            <person name="Lipun K."/>
        </authorList>
    </citation>
    <scope>NUCLEOTIDE SEQUENCE [LARGE SCALE GENOMIC DNA]</scope>
    <source>
        <strain evidence="7 8">K10HN5</strain>
    </source>
</reference>
<protein>
    <submittedName>
        <fullName evidence="7">Acyl-CoA/acyl-ACP dehydrogenase</fullName>
    </submittedName>
</protein>
<dbReference type="Gene3D" id="1.20.140.10">
    <property type="entry name" value="Butyryl-CoA Dehydrogenase, subunit A, domain 3"/>
    <property type="match status" value="1"/>
</dbReference>
<evidence type="ECO:0000313" key="7">
    <source>
        <dbReference type="EMBL" id="NMH95939.1"/>
    </source>
</evidence>
<dbReference type="Gene3D" id="1.10.540.10">
    <property type="entry name" value="Acyl-CoA dehydrogenase/oxidase, N-terminal domain"/>
    <property type="match status" value="1"/>
</dbReference>
<comment type="cofactor">
    <cofactor evidence="1">
        <name>FAD</name>
        <dbReference type="ChEBI" id="CHEBI:57692"/>
    </cofactor>
</comment>
<dbReference type="RefSeq" id="WP_169379318.1">
    <property type="nucleotide sequence ID" value="NZ_JAAXLA010000002.1"/>
</dbReference>
<gene>
    <name evidence="7" type="ORF">HF526_01160</name>
</gene>
<evidence type="ECO:0000256" key="4">
    <source>
        <dbReference type="ARBA" id="ARBA00022827"/>
    </source>
</evidence>
<dbReference type="PANTHER" id="PTHR43884">
    <property type="entry name" value="ACYL-COA DEHYDROGENASE"/>
    <property type="match status" value="1"/>
</dbReference>